<dbReference type="SUPFAM" id="SSF47413">
    <property type="entry name" value="lambda repressor-like DNA-binding domains"/>
    <property type="match status" value="1"/>
</dbReference>
<feature type="domain" description="HTH cro/C1-type" evidence="1">
    <location>
        <begin position="4"/>
        <end position="49"/>
    </location>
</feature>
<evidence type="ECO:0000259" key="1">
    <source>
        <dbReference type="Pfam" id="PF13443"/>
    </source>
</evidence>
<dbReference type="Pfam" id="PF13443">
    <property type="entry name" value="HTH_26"/>
    <property type="match status" value="1"/>
</dbReference>
<dbReference type="RefSeq" id="WP_262429879.1">
    <property type="nucleotide sequence ID" value="NZ_JACRTG010000020.1"/>
</dbReference>
<name>A0A926ERJ4_9FIRM</name>
<dbReference type="GO" id="GO:0003677">
    <property type="term" value="F:DNA binding"/>
    <property type="evidence" value="ECO:0007669"/>
    <property type="project" value="InterPro"/>
</dbReference>
<dbReference type="AlphaFoldDB" id="A0A926ERJ4"/>
<dbReference type="InterPro" id="IPR010982">
    <property type="entry name" value="Lambda_DNA-bd_dom_sf"/>
</dbReference>
<evidence type="ECO:0000313" key="3">
    <source>
        <dbReference type="Proteomes" id="UP000601171"/>
    </source>
</evidence>
<sequence>MNEKVKEILQERGIKHKWLYDQIGISKSQFSYWINGKRNLTTDQVEQIKQVLILLGANV</sequence>
<proteinExistence type="predicted"/>
<protein>
    <submittedName>
        <fullName evidence="2">Helix-turn-helix transcriptional regulator</fullName>
    </submittedName>
</protein>
<accession>A0A926ERJ4</accession>
<reference evidence="2" key="1">
    <citation type="submission" date="2020-08" db="EMBL/GenBank/DDBJ databases">
        <title>Genome public.</title>
        <authorList>
            <person name="Liu C."/>
            <person name="Sun Q."/>
        </authorList>
    </citation>
    <scope>NUCLEOTIDE SEQUENCE</scope>
    <source>
        <strain evidence="2">BX21</strain>
    </source>
</reference>
<dbReference type="Gene3D" id="1.10.260.40">
    <property type="entry name" value="lambda repressor-like DNA-binding domains"/>
    <property type="match status" value="1"/>
</dbReference>
<dbReference type="Proteomes" id="UP000601171">
    <property type="component" value="Unassembled WGS sequence"/>
</dbReference>
<dbReference type="EMBL" id="JACRTG010000020">
    <property type="protein sequence ID" value="MBC8588423.1"/>
    <property type="molecule type" value="Genomic_DNA"/>
</dbReference>
<dbReference type="CDD" id="cd00093">
    <property type="entry name" value="HTH_XRE"/>
    <property type="match status" value="1"/>
</dbReference>
<dbReference type="InterPro" id="IPR001387">
    <property type="entry name" value="Cro/C1-type_HTH"/>
</dbReference>
<keyword evidence="3" id="KW-1185">Reference proteome</keyword>
<gene>
    <name evidence="2" type="ORF">H8707_09235</name>
</gene>
<comment type="caution">
    <text evidence="2">The sequence shown here is derived from an EMBL/GenBank/DDBJ whole genome shotgun (WGS) entry which is preliminary data.</text>
</comment>
<evidence type="ECO:0000313" key="2">
    <source>
        <dbReference type="EMBL" id="MBC8588423.1"/>
    </source>
</evidence>
<organism evidence="2 3">
    <name type="scientific">Paratissierella segnis</name>
    <dbReference type="NCBI Taxonomy" id="2763679"/>
    <lineage>
        <taxon>Bacteria</taxon>
        <taxon>Bacillati</taxon>
        <taxon>Bacillota</taxon>
        <taxon>Tissierellia</taxon>
        <taxon>Tissierellales</taxon>
        <taxon>Tissierellaceae</taxon>
        <taxon>Paratissierella</taxon>
    </lineage>
</organism>